<feature type="transmembrane region" description="Helical" evidence="2">
    <location>
        <begin position="6"/>
        <end position="29"/>
    </location>
</feature>
<dbReference type="AlphaFoldDB" id="A0A6H0EX20"/>
<sequence length="55" mass="6197">MSPLLWEMLNVVVVILLVILLVKTFFFLFKGSQSMETASSVSNSSEATTQLSWSW</sequence>
<gene>
    <name evidence="3" type="primary">ATP8</name>
</gene>
<evidence type="ECO:0000313" key="3">
    <source>
        <dbReference type="EMBL" id="QIT06533.1"/>
    </source>
</evidence>
<keyword evidence="2" id="KW-0472">Membrane</keyword>
<reference evidence="3" key="1">
    <citation type="submission" date="2019-01" db="EMBL/GenBank/DDBJ databases">
        <title>Mitochondrial phylogenomics of Collembola.</title>
        <authorList>
            <person name="Sun X."/>
            <person name="Xie Z.-J."/>
            <person name="Dong J."/>
            <person name="Yu D.-Y."/>
        </authorList>
    </citation>
    <scope>NUCLEOTIDE SEQUENCE</scope>
</reference>
<geneLocation type="mitochondrion" evidence="3"/>
<name>A0A6H0EX20_9HEXA</name>
<feature type="region of interest" description="Disordered" evidence="1">
    <location>
        <begin position="35"/>
        <end position="55"/>
    </location>
</feature>
<accession>A0A6H0EX20</accession>
<keyword evidence="2" id="KW-0812">Transmembrane</keyword>
<evidence type="ECO:0000256" key="1">
    <source>
        <dbReference type="SAM" id="MobiDB-lite"/>
    </source>
</evidence>
<keyword evidence="2" id="KW-1133">Transmembrane helix</keyword>
<keyword evidence="3" id="KW-0496">Mitochondrion</keyword>
<proteinExistence type="predicted"/>
<evidence type="ECO:0000256" key="2">
    <source>
        <dbReference type="SAM" id="Phobius"/>
    </source>
</evidence>
<protein>
    <submittedName>
        <fullName evidence="3">ATP synthase F0 subunit 8</fullName>
    </submittedName>
</protein>
<organism evidence="3">
    <name type="scientific">Sminthurides bifidus</name>
    <dbReference type="NCBI Taxonomy" id="2584528"/>
    <lineage>
        <taxon>Eukaryota</taxon>
        <taxon>Metazoa</taxon>
        <taxon>Ecdysozoa</taxon>
        <taxon>Arthropoda</taxon>
        <taxon>Hexapoda</taxon>
        <taxon>Collembola</taxon>
        <taxon>Symphypleona</taxon>
        <taxon>Sminthurididae</taxon>
        <taxon>Sminthurides</taxon>
    </lineage>
</organism>
<dbReference type="EMBL" id="MK423964">
    <property type="protein sequence ID" value="QIT06533.1"/>
    <property type="molecule type" value="Genomic_DNA"/>
</dbReference>